<reference evidence="4" key="1">
    <citation type="journal article" date="2023" name="Mol. Phylogenet. Evol.">
        <title>Genome-scale phylogeny and comparative genomics of the fungal order Sordariales.</title>
        <authorList>
            <person name="Hensen N."/>
            <person name="Bonometti L."/>
            <person name="Westerberg I."/>
            <person name="Brannstrom I.O."/>
            <person name="Guillou S."/>
            <person name="Cros-Aarteil S."/>
            <person name="Calhoun S."/>
            <person name="Haridas S."/>
            <person name="Kuo A."/>
            <person name="Mondo S."/>
            <person name="Pangilinan J."/>
            <person name="Riley R."/>
            <person name="LaButti K."/>
            <person name="Andreopoulos B."/>
            <person name="Lipzen A."/>
            <person name="Chen C."/>
            <person name="Yan M."/>
            <person name="Daum C."/>
            <person name="Ng V."/>
            <person name="Clum A."/>
            <person name="Steindorff A."/>
            <person name="Ohm R.A."/>
            <person name="Martin F."/>
            <person name="Silar P."/>
            <person name="Natvig D.O."/>
            <person name="Lalanne C."/>
            <person name="Gautier V."/>
            <person name="Ament-Velasquez S.L."/>
            <person name="Kruys A."/>
            <person name="Hutchinson M.I."/>
            <person name="Powell A.J."/>
            <person name="Barry K."/>
            <person name="Miller A.N."/>
            <person name="Grigoriev I.V."/>
            <person name="Debuchy R."/>
            <person name="Gladieux P."/>
            <person name="Hiltunen Thoren M."/>
            <person name="Johannesson H."/>
        </authorList>
    </citation>
    <scope>NUCLEOTIDE SEQUENCE</scope>
    <source>
        <strain evidence="4">CBS 508.74</strain>
    </source>
</reference>
<organism evidence="4 5">
    <name type="scientific">Canariomyces notabilis</name>
    <dbReference type="NCBI Taxonomy" id="2074819"/>
    <lineage>
        <taxon>Eukaryota</taxon>
        <taxon>Fungi</taxon>
        <taxon>Dikarya</taxon>
        <taxon>Ascomycota</taxon>
        <taxon>Pezizomycotina</taxon>
        <taxon>Sordariomycetes</taxon>
        <taxon>Sordariomycetidae</taxon>
        <taxon>Sordariales</taxon>
        <taxon>Chaetomiaceae</taxon>
        <taxon>Canariomyces</taxon>
    </lineage>
</organism>
<dbReference type="InterPro" id="IPR001810">
    <property type="entry name" value="F-box_dom"/>
</dbReference>
<dbReference type="EMBL" id="MU853343">
    <property type="protein sequence ID" value="KAK4112107.1"/>
    <property type="molecule type" value="Genomic_DNA"/>
</dbReference>
<feature type="compositionally biased region" description="Acidic residues" evidence="2">
    <location>
        <begin position="313"/>
        <end position="324"/>
    </location>
</feature>
<feature type="compositionally biased region" description="Basic and acidic residues" evidence="2">
    <location>
        <begin position="439"/>
        <end position="449"/>
    </location>
</feature>
<comment type="caution">
    <text evidence="4">The sequence shown here is derived from an EMBL/GenBank/DDBJ whole genome shotgun (WGS) entry which is preliminary data.</text>
</comment>
<dbReference type="InterPro" id="IPR036047">
    <property type="entry name" value="F-box-like_dom_sf"/>
</dbReference>
<name>A0AAN6TCX4_9PEZI</name>
<evidence type="ECO:0000256" key="1">
    <source>
        <dbReference type="SAM" id="Coils"/>
    </source>
</evidence>
<dbReference type="SUPFAM" id="SSF81383">
    <property type="entry name" value="F-box domain"/>
    <property type="match status" value="1"/>
</dbReference>
<accession>A0AAN6TCX4</accession>
<feature type="compositionally biased region" description="Basic and acidic residues" evidence="2">
    <location>
        <begin position="366"/>
        <end position="395"/>
    </location>
</feature>
<feature type="region of interest" description="Disordered" evidence="2">
    <location>
        <begin position="306"/>
        <end position="348"/>
    </location>
</feature>
<evidence type="ECO:0000313" key="4">
    <source>
        <dbReference type="EMBL" id="KAK4112107.1"/>
    </source>
</evidence>
<reference evidence="4" key="2">
    <citation type="submission" date="2023-05" db="EMBL/GenBank/DDBJ databases">
        <authorList>
            <consortium name="Lawrence Berkeley National Laboratory"/>
            <person name="Steindorff A."/>
            <person name="Hensen N."/>
            <person name="Bonometti L."/>
            <person name="Westerberg I."/>
            <person name="Brannstrom I.O."/>
            <person name="Guillou S."/>
            <person name="Cros-Aarteil S."/>
            <person name="Calhoun S."/>
            <person name="Haridas S."/>
            <person name="Kuo A."/>
            <person name="Mondo S."/>
            <person name="Pangilinan J."/>
            <person name="Riley R."/>
            <person name="Labutti K."/>
            <person name="Andreopoulos B."/>
            <person name="Lipzen A."/>
            <person name="Chen C."/>
            <person name="Yanf M."/>
            <person name="Daum C."/>
            <person name="Ng V."/>
            <person name="Clum A."/>
            <person name="Ohm R."/>
            <person name="Martin F."/>
            <person name="Silar P."/>
            <person name="Natvig D."/>
            <person name="Lalanne C."/>
            <person name="Gautier V."/>
            <person name="Ament-Velasquez S.L."/>
            <person name="Kruys A."/>
            <person name="Hutchinson M.I."/>
            <person name="Powell A.J."/>
            <person name="Barry K."/>
            <person name="Miller A.N."/>
            <person name="Grigoriev I.V."/>
            <person name="Debuchy R."/>
            <person name="Gladieux P."/>
            <person name="Thoren M.H."/>
            <person name="Johannesson H."/>
        </authorList>
    </citation>
    <scope>NUCLEOTIDE SEQUENCE</scope>
    <source>
        <strain evidence="4">CBS 508.74</strain>
    </source>
</reference>
<dbReference type="RefSeq" id="XP_064669677.1">
    <property type="nucleotide sequence ID" value="XM_064815225.1"/>
</dbReference>
<evidence type="ECO:0000256" key="2">
    <source>
        <dbReference type="SAM" id="MobiDB-lite"/>
    </source>
</evidence>
<dbReference type="AlphaFoldDB" id="A0AAN6TCX4"/>
<dbReference type="Proteomes" id="UP001302812">
    <property type="component" value="Unassembled WGS sequence"/>
</dbReference>
<feature type="coiled-coil region" evidence="1">
    <location>
        <begin position="560"/>
        <end position="637"/>
    </location>
</feature>
<feature type="region of interest" description="Disordered" evidence="2">
    <location>
        <begin position="439"/>
        <end position="543"/>
    </location>
</feature>
<feature type="region of interest" description="Disordered" evidence="2">
    <location>
        <begin position="894"/>
        <end position="948"/>
    </location>
</feature>
<feature type="compositionally biased region" description="Low complexity" evidence="2">
    <location>
        <begin position="451"/>
        <end position="479"/>
    </location>
</feature>
<feature type="compositionally biased region" description="Polar residues" evidence="2">
    <location>
        <begin position="480"/>
        <end position="489"/>
    </location>
</feature>
<sequence>MTSSGTPGSLASRPFPFLDLPGEVQREIVRHCPTSDLISLSVVSKHFRELAAAELYRDFRIVFPDEDNPQFDGPVDALAGGFDTFATSDYNYAQHLRNLCLDTLYMGDKAELAYRPYLTNLSCGKFMNTLLFLILRKAKALESFKWNIRIELSRPVYNALHQIGSLSHVHIRLHAGPSQYDAPPPLPYNASNSTPSLAPVHVVPVNPLPPPGFAPPPLPPPGSFYVATVTTPSSSVPKAPRSKVAKKSPFVKEATTLSGFKNLKTLAVLDIDTLDLVPELRSCIRNSAGTLSKLKLSFSEKLASLARSPSVDPDPEDSVSEDDFQPLPPPPQNDDVSGPAKVFRAQEEKKAQESALGRIFDTEPLLDIRSRRNRENDKGKPEVKDTKGELPIKSDDDFVSRIKTYVSKLLPEVNGTGNFAASQDVLDAIGLAAQKYLDEIKPPKEKEQETPNDTNASSSSANPSSETTATEESADTNESGLSLFSQPTASRKAKAAQKDVSPEDIDIEEPEGELSIDPQDPPASDSPVDETAATSSEPSSSAAAGVAHAKAEYGKAMANLVAQKANYKELSAKLDEFEAYARQLDREIQRIHANSATVDLKSLVEAESQMLSFNRSIQDMQREISILEAEIEFAERIQPTTTDRDKLHAHIQRMGEYLRKTRGMALESLSIYLIPVKASVLSRAVDLRVLRRLTLLNVGIQNPVWALLHKENKEAPLALRKIFTDHVTPIFLNFVSALQEVHELFMLEREVKYKPESFAPRTEVTIDQIRKMALKRHMGTLRRLMIKNLADTAWDVNEKTVLLLCRHGRKLEELACNMSVRAMHSFMQHIAGLASLRALHIIQLRNEDTCVWVMRETKRFLIDNISHYPFLKLEWISIDDDDRAEQLIRVVPEDKKKKKKGADEGKKDGKSTADVKAKQTPGGLSLNPGPAAPGPVDDSDSDDDDVTKGQKIITVEGVPFCEVEGVRIFKKEVVAGKL</sequence>
<dbReference type="Pfam" id="PF00646">
    <property type="entry name" value="F-box"/>
    <property type="match status" value="1"/>
</dbReference>
<dbReference type="GeneID" id="89939350"/>
<gene>
    <name evidence="4" type="ORF">N656DRAFT_779601</name>
</gene>
<feature type="compositionally biased region" description="Acidic residues" evidence="2">
    <location>
        <begin position="502"/>
        <end position="514"/>
    </location>
</feature>
<evidence type="ECO:0000313" key="5">
    <source>
        <dbReference type="Proteomes" id="UP001302812"/>
    </source>
</evidence>
<feature type="compositionally biased region" description="Basic and acidic residues" evidence="2">
    <location>
        <begin position="894"/>
        <end position="917"/>
    </location>
</feature>
<dbReference type="SMART" id="SM00256">
    <property type="entry name" value="FBOX"/>
    <property type="match status" value="1"/>
</dbReference>
<feature type="region of interest" description="Disordered" evidence="2">
    <location>
        <begin position="365"/>
        <end position="395"/>
    </location>
</feature>
<keyword evidence="1" id="KW-0175">Coiled coil</keyword>
<proteinExistence type="predicted"/>
<evidence type="ECO:0000259" key="3">
    <source>
        <dbReference type="PROSITE" id="PS50181"/>
    </source>
</evidence>
<dbReference type="PROSITE" id="PS50181">
    <property type="entry name" value="FBOX"/>
    <property type="match status" value="1"/>
</dbReference>
<feature type="domain" description="F-box" evidence="3">
    <location>
        <begin position="14"/>
        <end position="59"/>
    </location>
</feature>
<protein>
    <recommendedName>
        <fullName evidence="3">F-box domain-containing protein</fullName>
    </recommendedName>
</protein>
<feature type="compositionally biased region" description="Low complexity" evidence="2">
    <location>
        <begin position="530"/>
        <end position="543"/>
    </location>
</feature>
<keyword evidence="5" id="KW-1185">Reference proteome</keyword>